<proteinExistence type="predicted"/>
<evidence type="ECO:0000313" key="4">
    <source>
        <dbReference type="Proteomes" id="UP000672657"/>
    </source>
</evidence>
<dbReference type="RefSeq" id="WP_211957579.1">
    <property type="nucleotide sequence ID" value="NZ_CAJPVI010000061.1"/>
</dbReference>
<dbReference type="Pfam" id="PF03235">
    <property type="entry name" value="GmrSD_N"/>
    <property type="match status" value="1"/>
</dbReference>
<keyword evidence="4" id="KW-1185">Reference proteome</keyword>
<evidence type="ECO:0000256" key="1">
    <source>
        <dbReference type="SAM" id="MobiDB-lite"/>
    </source>
</evidence>
<gene>
    <name evidence="3" type="ORF">LMG26411_06782</name>
</gene>
<feature type="domain" description="GmrSD restriction endonucleases N-terminal" evidence="2">
    <location>
        <begin position="55"/>
        <end position="196"/>
    </location>
</feature>
<feature type="compositionally biased region" description="Acidic residues" evidence="1">
    <location>
        <begin position="11"/>
        <end position="26"/>
    </location>
</feature>
<organism evidence="3 4">
    <name type="scientific">Cupriavidus numazuensis</name>
    <dbReference type="NCBI Taxonomy" id="221992"/>
    <lineage>
        <taxon>Bacteria</taxon>
        <taxon>Pseudomonadati</taxon>
        <taxon>Pseudomonadota</taxon>
        <taxon>Betaproteobacteria</taxon>
        <taxon>Burkholderiales</taxon>
        <taxon>Burkholderiaceae</taxon>
        <taxon>Cupriavidus</taxon>
    </lineage>
</organism>
<evidence type="ECO:0000313" key="3">
    <source>
        <dbReference type="EMBL" id="CAG2159545.1"/>
    </source>
</evidence>
<reference evidence="3 4" key="1">
    <citation type="submission" date="2021-03" db="EMBL/GenBank/DDBJ databases">
        <authorList>
            <person name="Peeters C."/>
        </authorList>
    </citation>
    <scope>NUCLEOTIDE SEQUENCE [LARGE SCALE GENOMIC DNA]</scope>
    <source>
        <strain evidence="3 4">LMG 26411</strain>
    </source>
</reference>
<dbReference type="PANTHER" id="PTHR39639:SF1">
    <property type="entry name" value="DUF262 DOMAIN-CONTAINING PROTEIN"/>
    <property type="match status" value="1"/>
</dbReference>
<feature type="region of interest" description="Disordered" evidence="1">
    <location>
        <begin position="1"/>
        <end position="36"/>
    </location>
</feature>
<protein>
    <recommendedName>
        <fullName evidence="2">GmrSD restriction endonucleases N-terminal domain-containing protein</fullName>
    </recommendedName>
</protein>
<feature type="compositionally biased region" description="Basic and acidic residues" evidence="1">
    <location>
        <begin position="27"/>
        <end position="36"/>
    </location>
</feature>
<dbReference type="Proteomes" id="UP000672657">
    <property type="component" value="Unassembled WGS sequence"/>
</dbReference>
<sequence>MSSQPTLLLPDENEDQSAPDIVDDEDTGRGDSDFKPWDPSKIRITTKHFSLRDVVDQITDAEIDLSPDFQRDYVWKKRQRTRLVESVLLGIPLPAFYFNQDHEGTYQVVDGVQRLSTIALFMGDGHILEKADLEYLTNLDGLKYSQLDPASLRRFRSAQIIVHVIEPQTPDEVKYDIFGRVNTLGSPLSAQEIRHAMSKARSREFLKHLAEMPSFDLATGWQYWRRDPDVKGGRIRDSGRMTNRELALRFCAFRNYTDEEYRQHSSLDAFLVEYTRRLDSNSESGVAIDDDEIAQLSADFDRAMENAHHVLGKAAFRRWPPTQSRRGPINRAVFESQSIALADYPLERLMPKKAEIVTAFRGAFDELDYARSVTVGTGDPKAVERRLARTQAILAEILK</sequence>
<name>A0ABN7QAP0_9BURK</name>
<evidence type="ECO:0000259" key="2">
    <source>
        <dbReference type="Pfam" id="PF03235"/>
    </source>
</evidence>
<accession>A0ABN7QAP0</accession>
<dbReference type="EMBL" id="CAJPVI010000061">
    <property type="protein sequence ID" value="CAG2159545.1"/>
    <property type="molecule type" value="Genomic_DNA"/>
</dbReference>
<comment type="caution">
    <text evidence="3">The sequence shown here is derived from an EMBL/GenBank/DDBJ whole genome shotgun (WGS) entry which is preliminary data.</text>
</comment>
<dbReference type="InterPro" id="IPR004919">
    <property type="entry name" value="GmrSD_N"/>
</dbReference>
<dbReference type="PANTHER" id="PTHR39639">
    <property type="entry name" value="CHROMOSOME 16, WHOLE GENOME SHOTGUN SEQUENCE"/>
    <property type="match status" value="1"/>
</dbReference>